<evidence type="ECO:0000256" key="2">
    <source>
        <dbReference type="ARBA" id="ARBA00022692"/>
    </source>
</evidence>
<sequence>MGSVVRNVGAFQTSKSKRRYFIALGVMVALAVVFTAGLLAWDNPVAFGTRAYWLIAERRLNAVIAMAVVAVCQGVATVAFQTVTNNRILTPSIM</sequence>
<feature type="transmembrane region" description="Helical" evidence="5">
    <location>
        <begin position="20"/>
        <end position="40"/>
    </location>
</feature>
<dbReference type="InterPro" id="IPR037294">
    <property type="entry name" value="ABC_BtuC-like"/>
</dbReference>
<reference evidence="6 7" key="1">
    <citation type="submission" date="2020-07" db="EMBL/GenBank/DDBJ databases">
        <authorList>
            <person name="Khare M."/>
        </authorList>
    </citation>
    <scope>NUCLEOTIDE SEQUENCE [LARGE SCALE GENOMIC DNA]</scope>
    <source>
        <strain evidence="6 7">P8776</strain>
    </source>
</reference>
<evidence type="ECO:0000256" key="5">
    <source>
        <dbReference type="SAM" id="Phobius"/>
    </source>
</evidence>
<keyword evidence="4 5" id="KW-0472">Membrane</keyword>
<name>A0A838WUJ4_9CORY</name>
<dbReference type="Gene3D" id="1.10.3470.10">
    <property type="entry name" value="ABC transporter involved in vitamin B12 uptake, BtuC"/>
    <property type="match status" value="1"/>
</dbReference>
<feature type="non-terminal residue" evidence="6">
    <location>
        <position position="94"/>
    </location>
</feature>
<protein>
    <submittedName>
        <fullName evidence="6">Iron ABC transporter permease</fullName>
    </submittedName>
</protein>
<gene>
    <name evidence="6" type="ORF">H0H28_03910</name>
</gene>
<dbReference type="GO" id="GO:0016020">
    <property type="term" value="C:membrane"/>
    <property type="evidence" value="ECO:0007669"/>
    <property type="project" value="UniProtKB-SubCell"/>
</dbReference>
<proteinExistence type="predicted"/>
<evidence type="ECO:0000256" key="1">
    <source>
        <dbReference type="ARBA" id="ARBA00004141"/>
    </source>
</evidence>
<evidence type="ECO:0000313" key="6">
    <source>
        <dbReference type="EMBL" id="MBA4504483.1"/>
    </source>
</evidence>
<evidence type="ECO:0000256" key="3">
    <source>
        <dbReference type="ARBA" id="ARBA00022989"/>
    </source>
</evidence>
<feature type="transmembrane region" description="Helical" evidence="5">
    <location>
        <begin position="60"/>
        <end position="80"/>
    </location>
</feature>
<dbReference type="EMBL" id="JACEOR010000135">
    <property type="protein sequence ID" value="MBA4504483.1"/>
    <property type="molecule type" value="Genomic_DNA"/>
</dbReference>
<dbReference type="Proteomes" id="UP000580709">
    <property type="component" value="Unassembled WGS sequence"/>
</dbReference>
<dbReference type="SUPFAM" id="SSF81345">
    <property type="entry name" value="ABC transporter involved in vitamin B12 uptake, BtuC"/>
    <property type="match status" value="1"/>
</dbReference>
<keyword evidence="2 5" id="KW-0812">Transmembrane</keyword>
<accession>A0A838WUJ4</accession>
<comment type="caution">
    <text evidence="6">The sequence shown here is derived from an EMBL/GenBank/DDBJ whole genome shotgun (WGS) entry which is preliminary data.</text>
</comment>
<evidence type="ECO:0000313" key="7">
    <source>
        <dbReference type="Proteomes" id="UP000580709"/>
    </source>
</evidence>
<dbReference type="AlphaFoldDB" id="A0A838WUJ4"/>
<comment type="subcellular location">
    <subcellularLocation>
        <location evidence="1">Membrane</location>
        <topology evidence="1">Multi-pass membrane protein</topology>
    </subcellularLocation>
</comment>
<keyword evidence="3 5" id="KW-1133">Transmembrane helix</keyword>
<evidence type="ECO:0000256" key="4">
    <source>
        <dbReference type="ARBA" id="ARBA00023136"/>
    </source>
</evidence>
<keyword evidence="7" id="KW-1185">Reference proteome</keyword>
<organism evidence="6 7">
    <name type="scientific">Corynebacterium sanguinis</name>
    <dbReference type="NCBI Taxonomy" id="2594913"/>
    <lineage>
        <taxon>Bacteria</taxon>
        <taxon>Bacillati</taxon>
        <taxon>Actinomycetota</taxon>
        <taxon>Actinomycetes</taxon>
        <taxon>Mycobacteriales</taxon>
        <taxon>Corynebacteriaceae</taxon>
        <taxon>Corynebacterium</taxon>
    </lineage>
</organism>